<evidence type="ECO:0000259" key="3">
    <source>
        <dbReference type="Pfam" id="PF16344"/>
    </source>
</evidence>
<dbReference type="OrthoDB" id="645173at2"/>
<dbReference type="RefSeq" id="WP_145710167.1">
    <property type="nucleotide sequence ID" value="NZ_BAAAFY010000001.1"/>
</dbReference>
<evidence type="ECO:0000313" key="4">
    <source>
        <dbReference type="EMBL" id="TWI90991.1"/>
    </source>
</evidence>
<dbReference type="PIRSF" id="PIRSF018266">
    <property type="entry name" value="FecR"/>
    <property type="match status" value="1"/>
</dbReference>
<keyword evidence="1" id="KW-0812">Transmembrane</keyword>
<comment type="caution">
    <text evidence="4">The sequence shown here is derived from an EMBL/GenBank/DDBJ whole genome shotgun (WGS) entry which is preliminary data.</text>
</comment>
<dbReference type="InterPro" id="IPR032508">
    <property type="entry name" value="FecR_C"/>
</dbReference>
<dbReference type="Pfam" id="PF16344">
    <property type="entry name" value="FecR_C"/>
    <property type="match status" value="1"/>
</dbReference>
<protein>
    <submittedName>
        <fullName evidence="4">FecR family protein</fullName>
    </submittedName>
</protein>
<dbReference type="PANTHER" id="PTHR30273">
    <property type="entry name" value="PERIPLASMIC SIGNAL SENSOR AND SIGMA FACTOR ACTIVATOR FECR-RELATED"/>
    <property type="match status" value="1"/>
</dbReference>
<sequence length="325" mass="36281">MDRQAFYALIDKWNRGEATDEEVQALMNYYHSFRDTPEWDEARLGDRSAVEAEMEQRLLRSIRQLPQQQAPVRRMRWLRVAAAAAVLLLLAGAAWWYRAGRGPAELRQQTLVTQAGQHRQLELADGTKVWLSPASTLQYPQRFTGPAREVSLSGEAFFEVAPGAEHPFIIHSGAVDTRVLGTSFTIQAYAAQPDIGVTVVTGKVAVSTAQAGSQPAVTLSPQQQVVFSKATGRLRKTDKVDTRPLLLRRAGILKYNRAPLQEVVAELGCYYNVSIIIEGPTDNCFYFGEFNTNRELEKALRQLCLTLNATLVKKDGAYIIRKGRC</sequence>
<name>A0A562TBP5_CHIJA</name>
<dbReference type="Gene3D" id="2.60.120.1440">
    <property type="match status" value="1"/>
</dbReference>
<dbReference type="Pfam" id="PF04773">
    <property type="entry name" value="FecR"/>
    <property type="match status" value="1"/>
</dbReference>
<feature type="domain" description="FecR protein" evidence="2">
    <location>
        <begin position="110"/>
        <end position="204"/>
    </location>
</feature>
<dbReference type="PANTHER" id="PTHR30273:SF2">
    <property type="entry name" value="PROTEIN FECR"/>
    <property type="match status" value="1"/>
</dbReference>
<reference evidence="4 5" key="1">
    <citation type="journal article" date="2013" name="Stand. Genomic Sci.">
        <title>Genomic Encyclopedia of Type Strains, Phase I: The one thousand microbial genomes (KMG-I) project.</title>
        <authorList>
            <person name="Kyrpides N.C."/>
            <person name="Woyke T."/>
            <person name="Eisen J.A."/>
            <person name="Garrity G."/>
            <person name="Lilburn T.G."/>
            <person name="Beck B.J."/>
            <person name="Whitman W.B."/>
            <person name="Hugenholtz P."/>
            <person name="Klenk H.P."/>
        </authorList>
    </citation>
    <scope>NUCLEOTIDE SEQUENCE [LARGE SCALE GENOMIC DNA]</scope>
    <source>
        <strain evidence="4 5">DSM 13484</strain>
    </source>
</reference>
<feature type="domain" description="Protein FecR C-terminal" evidence="3">
    <location>
        <begin position="253"/>
        <end position="319"/>
    </location>
</feature>
<evidence type="ECO:0000256" key="1">
    <source>
        <dbReference type="SAM" id="Phobius"/>
    </source>
</evidence>
<accession>A0A562TBP5</accession>
<dbReference type="AlphaFoldDB" id="A0A562TBP5"/>
<keyword evidence="1" id="KW-0472">Membrane</keyword>
<evidence type="ECO:0000313" key="5">
    <source>
        <dbReference type="Proteomes" id="UP000316778"/>
    </source>
</evidence>
<dbReference type="GO" id="GO:0016989">
    <property type="term" value="F:sigma factor antagonist activity"/>
    <property type="evidence" value="ECO:0007669"/>
    <property type="project" value="TreeGrafter"/>
</dbReference>
<proteinExistence type="predicted"/>
<evidence type="ECO:0000259" key="2">
    <source>
        <dbReference type="Pfam" id="PF04773"/>
    </source>
</evidence>
<organism evidence="4 5">
    <name type="scientific">Chitinophaga japonensis</name>
    <name type="common">Flexibacter japonensis</name>
    <dbReference type="NCBI Taxonomy" id="104662"/>
    <lineage>
        <taxon>Bacteria</taxon>
        <taxon>Pseudomonadati</taxon>
        <taxon>Bacteroidota</taxon>
        <taxon>Chitinophagia</taxon>
        <taxon>Chitinophagales</taxon>
        <taxon>Chitinophagaceae</taxon>
        <taxon>Chitinophaga</taxon>
    </lineage>
</organism>
<feature type="transmembrane region" description="Helical" evidence="1">
    <location>
        <begin position="77"/>
        <end position="97"/>
    </location>
</feature>
<dbReference type="Proteomes" id="UP000316778">
    <property type="component" value="Unassembled WGS sequence"/>
</dbReference>
<dbReference type="Gene3D" id="3.55.50.30">
    <property type="match status" value="1"/>
</dbReference>
<dbReference type="InterPro" id="IPR012373">
    <property type="entry name" value="Ferrdict_sens_TM"/>
</dbReference>
<dbReference type="EMBL" id="VLLG01000002">
    <property type="protein sequence ID" value="TWI90991.1"/>
    <property type="molecule type" value="Genomic_DNA"/>
</dbReference>
<keyword evidence="5" id="KW-1185">Reference proteome</keyword>
<keyword evidence="1" id="KW-1133">Transmembrane helix</keyword>
<dbReference type="InterPro" id="IPR006860">
    <property type="entry name" value="FecR"/>
</dbReference>
<gene>
    <name evidence="4" type="ORF">LX66_0352</name>
</gene>